<reference evidence="2 3" key="1">
    <citation type="journal article" date="2023" name="Plants (Basel)">
        <title>Bridging the Gap: Combining Genomics and Transcriptomics Approaches to Understand Stylosanthes scabra, an Orphan Legume from the Brazilian Caatinga.</title>
        <authorList>
            <person name="Ferreira-Neto J.R.C."/>
            <person name="da Silva M.D."/>
            <person name="Binneck E."/>
            <person name="de Melo N.F."/>
            <person name="da Silva R.H."/>
            <person name="de Melo A.L.T.M."/>
            <person name="Pandolfi V."/>
            <person name="Bustamante F.O."/>
            <person name="Brasileiro-Vidal A.C."/>
            <person name="Benko-Iseppon A.M."/>
        </authorList>
    </citation>
    <scope>NUCLEOTIDE SEQUENCE [LARGE SCALE GENOMIC DNA]</scope>
    <source>
        <tissue evidence="2">Leaves</tissue>
    </source>
</reference>
<name>A0ABU6SYI6_9FABA</name>
<evidence type="ECO:0000313" key="2">
    <source>
        <dbReference type="EMBL" id="MED6140778.1"/>
    </source>
</evidence>
<keyword evidence="1" id="KW-0175">Coiled coil</keyword>
<keyword evidence="3" id="KW-1185">Reference proteome</keyword>
<feature type="coiled-coil region" evidence="1">
    <location>
        <begin position="37"/>
        <end position="64"/>
    </location>
</feature>
<comment type="caution">
    <text evidence="2">The sequence shown here is derived from an EMBL/GenBank/DDBJ whole genome shotgun (WGS) entry which is preliminary data.</text>
</comment>
<sequence length="275" mass="32827">MMWYQQQCLENINKSQVEYMAELRSIKGKQQEMYDNNDRFFNQVREEQKEMAKEIQEVKNYQVNKTMVESAKNKALMDELAAVRSRQEEFFSNQTNQYNMIRQEQKLLGKEILDVKKHQMNTVTMGSSSSPQKYEPDQALMKIRDQHANFSKVQRQLKEWTRNSSARECYTVWHINKRIPTLLRCQFTRKNEERKLAEQGTKFGSNSAQSPTHRRGSWRLCMLHHEQTTPRHPLIKPRRGHHLCLSTHWRRSPRICVDQQPLAQEHPRLDVLQEA</sequence>
<dbReference type="Proteomes" id="UP001341840">
    <property type="component" value="Unassembled WGS sequence"/>
</dbReference>
<evidence type="ECO:0000313" key="3">
    <source>
        <dbReference type="Proteomes" id="UP001341840"/>
    </source>
</evidence>
<proteinExistence type="predicted"/>
<organism evidence="2 3">
    <name type="scientific">Stylosanthes scabra</name>
    <dbReference type="NCBI Taxonomy" id="79078"/>
    <lineage>
        <taxon>Eukaryota</taxon>
        <taxon>Viridiplantae</taxon>
        <taxon>Streptophyta</taxon>
        <taxon>Embryophyta</taxon>
        <taxon>Tracheophyta</taxon>
        <taxon>Spermatophyta</taxon>
        <taxon>Magnoliopsida</taxon>
        <taxon>eudicotyledons</taxon>
        <taxon>Gunneridae</taxon>
        <taxon>Pentapetalae</taxon>
        <taxon>rosids</taxon>
        <taxon>fabids</taxon>
        <taxon>Fabales</taxon>
        <taxon>Fabaceae</taxon>
        <taxon>Papilionoideae</taxon>
        <taxon>50 kb inversion clade</taxon>
        <taxon>dalbergioids sensu lato</taxon>
        <taxon>Dalbergieae</taxon>
        <taxon>Pterocarpus clade</taxon>
        <taxon>Stylosanthes</taxon>
    </lineage>
</organism>
<gene>
    <name evidence="2" type="ORF">PIB30_096758</name>
</gene>
<protein>
    <submittedName>
        <fullName evidence="2">Uncharacterized protein</fullName>
    </submittedName>
</protein>
<accession>A0ABU6SYI6</accession>
<dbReference type="EMBL" id="JASCZI010062737">
    <property type="protein sequence ID" value="MED6140778.1"/>
    <property type="molecule type" value="Genomic_DNA"/>
</dbReference>
<evidence type="ECO:0000256" key="1">
    <source>
        <dbReference type="SAM" id="Coils"/>
    </source>
</evidence>